<evidence type="ECO:0000256" key="7">
    <source>
        <dbReference type="SAM" id="Phobius"/>
    </source>
</evidence>
<dbReference type="EMBL" id="JAOPLU010000001">
    <property type="protein sequence ID" value="MDM5129963.1"/>
    <property type="molecule type" value="Genomic_DNA"/>
</dbReference>
<dbReference type="RefSeq" id="WP_125596493.1">
    <property type="nucleotide sequence ID" value="NZ_JAOPLU010000001.1"/>
</dbReference>
<evidence type="ECO:0000313" key="10">
    <source>
        <dbReference type="Proteomes" id="UP001168109"/>
    </source>
</evidence>
<evidence type="ECO:0000313" key="9">
    <source>
        <dbReference type="EMBL" id="MDM5129963.1"/>
    </source>
</evidence>
<accession>A0ABT7Q7R9</accession>
<evidence type="ECO:0000259" key="8">
    <source>
        <dbReference type="PROSITE" id="PS50111"/>
    </source>
</evidence>
<dbReference type="SMART" id="SM00283">
    <property type="entry name" value="MA"/>
    <property type="match status" value="1"/>
</dbReference>
<protein>
    <submittedName>
        <fullName evidence="9">Methyl-accepting chemotaxis protein</fullName>
    </submittedName>
</protein>
<gene>
    <name evidence="9" type="ORF">OB962_02955</name>
</gene>
<evidence type="ECO:0000256" key="1">
    <source>
        <dbReference type="ARBA" id="ARBA00004141"/>
    </source>
</evidence>
<sequence>MEQNRPAFQLNLLLSVVTLILLSLVFFAYSWSGTQLEQSYQQRYQSYLLADELRQSSDDLTRLGRTYVITKDPAYEQQYMRILAIRNGEQNRPQGYNRIYWDFVAANGQSPRPDSNLRRGLIDLMKDAGFTDGELAKLNEAKNNSDALVNTEVAAFKLVQQTDGDLVANQQKAIAMMHDKAYHQNKGRIMSPIDDFYVMMENRTQQAVDDATSQSSMLRYLFIALGLVLMFFLWRTYKALLDLVGTSVSQLRSDLGSLAQGDFSRQIHVPSGAKESLIGLLATMQSTLKGIIAQVSHSTEELSGSADSIAQIAEQTAQFATSQQTSTQTMAAAIEELVVSISHLSDNATHADELSKVSANTLEEGSGVIKQTLDSIQSISDTVSNAASSLSELNSHTQQISDIIEVIRGIADQTNLLALNAAIEAARAGEQGRGFAVVADEVRNLASRSAASTQQITGMISKIQSGADASIRSMETTVNNVSRGVSLANQTGEAIASIKSHAANLTGLMGEISHTLREQSTAANEVVSTVGNITSLSEQSGDAARHVSQEAAKLKQLSRLLRQEMGHFKL</sequence>
<evidence type="ECO:0000256" key="5">
    <source>
        <dbReference type="ARBA" id="ARBA00023224"/>
    </source>
</evidence>
<dbReference type="InterPro" id="IPR004089">
    <property type="entry name" value="MCPsignal_dom"/>
</dbReference>
<dbReference type="PROSITE" id="PS50111">
    <property type="entry name" value="CHEMOTAXIS_TRANSDUC_2"/>
    <property type="match status" value="1"/>
</dbReference>
<organism evidence="9 10">
    <name type="scientific">Aeromonas piscicola</name>
    <dbReference type="NCBI Taxonomy" id="600645"/>
    <lineage>
        <taxon>Bacteria</taxon>
        <taxon>Pseudomonadati</taxon>
        <taxon>Pseudomonadota</taxon>
        <taxon>Gammaproteobacteria</taxon>
        <taxon>Aeromonadales</taxon>
        <taxon>Aeromonadaceae</taxon>
        <taxon>Aeromonas</taxon>
    </lineage>
</organism>
<keyword evidence="5 6" id="KW-0807">Transducer</keyword>
<feature type="transmembrane region" description="Helical" evidence="7">
    <location>
        <begin position="12"/>
        <end position="31"/>
    </location>
</feature>
<dbReference type="Proteomes" id="UP001168109">
    <property type="component" value="Unassembled WGS sequence"/>
</dbReference>
<feature type="domain" description="Methyl-accepting transducer" evidence="8">
    <location>
        <begin position="298"/>
        <end position="534"/>
    </location>
</feature>
<dbReference type="PANTHER" id="PTHR32089">
    <property type="entry name" value="METHYL-ACCEPTING CHEMOTAXIS PROTEIN MCPB"/>
    <property type="match status" value="1"/>
</dbReference>
<feature type="transmembrane region" description="Helical" evidence="7">
    <location>
        <begin position="217"/>
        <end position="234"/>
    </location>
</feature>
<keyword evidence="4 7" id="KW-0472">Membrane</keyword>
<dbReference type="Pfam" id="PF00015">
    <property type="entry name" value="MCPsignal"/>
    <property type="match status" value="1"/>
</dbReference>
<evidence type="ECO:0000256" key="6">
    <source>
        <dbReference type="PROSITE-ProRule" id="PRU00284"/>
    </source>
</evidence>
<proteinExistence type="predicted"/>
<dbReference type="CDD" id="cd11386">
    <property type="entry name" value="MCP_signal"/>
    <property type="match status" value="1"/>
</dbReference>
<evidence type="ECO:0000256" key="3">
    <source>
        <dbReference type="ARBA" id="ARBA00022989"/>
    </source>
</evidence>
<dbReference type="SUPFAM" id="SSF58104">
    <property type="entry name" value="Methyl-accepting chemotaxis protein (MCP) signaling domain"/>
    <property type="match status" value="1"/>
</dbReference>
<evidence type="ECO:0000256" key="4">
    <source>
        <dbReference type="ARBA" id="ARBA00023136"/>
    </source>
</evidence>
<keyword evidence="10" id="KW-1185">Reference proteome</keyword>
<comment type="subcellular location">
    <subcellularLocation>
        <location evidence="1">Membrane</location>
        <topology evidence="1">Multi-pass membrane protein</topology>
    </subcellularLocation>
</comment>
<reference evidence="9" key="1">
    <citation type="submission" date="2024-05" db="EMBL/GenBank/DDBJ databases">
        <title>WGS of Aeromonas isolates.</title>
        <authorList>
            <person name="Lee H."/>
        </authorList>
    </citation>
    <scope>NUCLEOTIDE SEQUENCE</scope>
    <source>
        <strain evidence="9">LP308</strain>
    </source>
</reference>
<comment type="caution">
    <text evidence="9">The sequence shown here is derived from an EMBL/GenBank/DDBJ whole genome shotgun (WGS) entry which is preliminary data.</text>
</comment>
<keyword evidence="3 7" id="KW-1133">Transmembrane helix</keyword>
<evidence type="ECO:0000256" key="2">
    <source>
        <dbReference type="ARBA" id="ARBA00022692"/>
    </source>
</evidence>
<dbReference type="PANTHER" id="PTHR32089:SF119">
    <property type="entry name" value="METHYL-ACCEPTING CHEMOTAXIS PROTEIN CTPL"/>
    <property type="match status" value="1"/>
</dbReference>
<dbReference type="Gene3D" id="1.10.287.950">
    <property type="entry name" value="Methyl-accepting chemotaxis protein"/>
    <property type="match status" value="1"/>
</dbReference>
<name>A0ABT7Q7R9_9GAMM</name>
<keyword evidence="2 7" id="KW-0812">Transmembrane</keyword>